<dbReference type="Gene3D" id="3.40.50.20">
    <property type="match status" value="1"/>
</dbReference>
<keyword evidence="2 4" id="KW-0547">Nucleotide-binding</keyword>
<evidence type="ECO:0000256" key="2">
    <source>
        <dbReference type="ARBA" id="ARBA00022741"/>
    </source>
</evidence>
<dbReference type="Gene3D" id="3.30.470.20">
    <property type="entry name" value="ATP-grasp fold, B domain"/>
    <property type="match status" value="1"/>
</dbReference>
<gene>
    <name evidence="6" type="ORF">GCM10009613_32060</name>
</gene>
<evidence type="ECO:0000313" key="7">
    <source>
        <dbReference type="Proteomes" id="UP001501414"/>
    </source>
</evidence>
<evidence type="ECO:0000259" key="5">
    <source>
        <dbReference type="PROSITE" id="PS50975"/>
    </source>
</evidence>
<dbReference type="SUPFAM" id="SSF56059">
    <property type="entry name" value="Glutathione synthetase ATP-binding domain-like"/>
    <property type="match status" value="1"/>
</dbReference>
<dbReference type="EMBL" id="BAAAJK010000011">
    <property type="protein sequence ID" value="GAA1390775.1"/>
    <property type="molecule type" value="Genomic_DNA"/>
</dbReference>
<evidence type="ECO:0000256" key="3">
    <source>
        <dbReference type="ARBA" id="ARBA00022840"/>
    </source>
</evidence>
<dbReference type="Pfam" id="PF13535">
    <property type="entry name" value="ATP-grasp_4"/>
    <property type="match status" value="1"/>
</dbReference>
<protein>
    <submittedName>
        <fullName evidence="6">ATP-grasp domain-containing protein</fullName>
    </submittedName>
</protein>
<evidence type="ECO:0000256" key="1">
    <source>
        <dbReference type="ARBA" id="ARBA00022598"/>
    </source>
</evidence>
<dbReference type="PROSITE" id="PS50975">
    <property type="entry name" value="ATP_GRASP"/>
    <property type="match status" value="1"/>
</dbReference>
<name>A0ABN1XUQ6_9PSEU</name>
<proteinExistence type="predicted"/>
<dbReference type="InterPro" id="IPR011761">
    <property type="entry name" value="ATP-grasp"/>
</dbReference>
<keyword evidence="7" id="KW-1185">Reference proteome</keyword>
<sequence length="397" mass="41230">MLTPHVLVVGTGQDFPSRLHAAGAQVTVLCRAGGGIRVRDQELVREIVEVDEREDWTPHAKVVHADHPITRVAAFGELDQDRAAAIGSALGVPATAPQTVELVHDKAAMRAWLRAAGQDPTPSVLVADARGITDFLAEHGGPCVVKPARGAGSAGVTVVDSPDRAEAAYALAVTPFDGITPAGVLVERFHTGPQYSVEAISEKGVHEVVAVVRKFSDPATVVELGHVTPPPEPVGPEVLAFVRAVLTALGVTDGPTHTELVLTPDGPRVVETHIRLAGDEIPELVRLSTGVDLVEATARQAAGHAVLTGVRAARGAGPTAAIWYALPPAGGTLRDLESAGTVALLEPGDPVAQPLNSDSRVAYSLVTGPGALEAARRQAESVRAVVELAPVRPTRTL</sequence>
<feature type="domain" description="ATP-grasp" evidence="5">
    <location>
        <begin position="110"/>
        <end position="302"/>
    </location>
</feature>
<dbReference type="InterPro" id="IPR052032">
    <property type="entry name" value="ATP-dep_AA_Ligase"/>
</dbReference>
<dbReference type="PANTHER" id="PTHR43585">
    <property type="entry name" value="FUMIPYRROLE BIOSYNTHESIS PROTEIN C"/>
    <property type="match status" value="1"/>
</dbReference>
<evidence type="ECO:0000256" key="4">
    <source>
        <dbReference type="PROSITE-ProRule" id="PRU00409"/>
    </source>
</evidence>
<keyword evidence="3 4" id="KW-0067">ATP-binding</keyword>
<dbReference type="RefSeq" id="WP_344023137.1">
    <property type="nucleotide sequence ID" value="NZ_BAAAJK010000011.1"/>
</dbReference>
<dbReference type="Proteomes" id="UP001501414">
    <property type="component" value="Unassembled WGS sequence"/>
</dbReference>
<organism evidence="6 7">
    <name type="scientific">Pseudonocardia kongjuensis</name>
    <dbReference type="NCBI Taxonomy" id="102227"/>
    <lineage>
        <taxon>Bacteria</taxon>
        <taxon>Bacillati</taxon>
        <taxon>Actinomycetota</taxon>
        <taxon>Actinomycetes</taxon>
        <taxon>Pseudonocardiales</taxon>
        <taxon>Pseudonocardiaceae</taxon>
        <taxon>Pseudonocardia</taxon>
    </lineage>
</organism>
<dbReference type="PANTHER" id="PTHR43585:SF2">
    <property type="entry name" value="ATP-GRASP ENZYME FSQD"/>
    <property type="match status" value="1"/>
</dbReference>
<dbReference type="InterPro" id="IPR013815">
    <property type="entry name" value="ATP_grasp_subdomain_1"/>
</dbReference>
<evidence type="ECO:0000313" key="6">
    <source>
        <dbReference type="EMBL" id="GAA1390775.1"/>
    </source>
</evidence>
<reference evidence="6 7" key="1">
    <citation type="journal article" date="2019" name="Int. J. Syst. Evol. Microbiol.">
        <title>The Global Catalogue of Microorganisms (GCM) 10K type strain sequencing project: providing services to taxonomists for standard genome sequencing and annotation.</title>
        <authorList>
            <consortium name="The Broad Institute Genomics Platform"/>
            <consortium name="The Broad Institute Genome Sequencing Center for Infectious Disease"/>
            <person name="Wu L."/>
            <person name="Ma J."/>
        </authorList>
    </citation>
    <scope>NUCLEOTIDE SEQUENCE [LARGE SCALE GENOMIC DNA]</scope>
    <source>
        <strain evidence="6 7">JCM 11896</strain>
    </source>
</reference>
<dbReference type="Gene3D" id="3.30.1490.20">
    <property type="entry name" value="ATP-grasp fold, A domain"/>
    <property type="match status" value="1"/>
</dbReference>
<accession>A0ABN1XUQ6</accession>
<keyword evidence="1" id="KW-0436">Ligase</keyword>
<comment type="caution">
    <text evidence="6">The sequence shown here is derived from an EMBL/GenBank/DDBJ whole genome shotgun (WGS) entry which is preliminary data.</text>
</comment>